<dbReference type="EMBL" id="BAABFB010000052">
    <property type="protein sequence ID" value="GAA4483370.1"/>
    <property type="molecule type" value="Genomic_DNA"/>
</dbReference>
<name>A0ABP8P814_9NOCA</name>
<accession>A0ABP8P814</accession>
<protein>
    <submittedName>
        <fullName evidence="2">Uncharacterized protein</fullName>
    </submittedName>
</protein>
<feature type="region of interest" description="Disordered" evidence="1">
    <location>
        <begin position="66"/>
        <end position="96"/>
    </location>
</feature>
<reference evidence="3" key="1">
    <citation type="journal article" date="2019" name="Int. J. Syst. Evol. Microbiol.">
        <title>The Global Catalogue of Microorganisms (GCM) 10K type strain sequencing project: providing services to taxonomists for standard genome sequencing and annotation.</title>
        <authorList>
            <consortium name="The Broad Institute Genomics Platform"/>
            <consortium name="The Broad Institute Genome Sequencing Center for Infectious Disease"/>
            <person name="Wu L."/>
            <person name="Ma J."/>
        </authorList>
    </citation>
    <scope>NUCLEOTIDE SEQUENCE [LARGE SCALE GENOMIC DNA]</scope>
    <source>
        <strain evidence="3">JCM 32206</strain>
    </source>
</reference>
<gene>
    <name evidence="2" type="ORF">GCM10023094_34830</name>
</gene>
<evidence type="ECO:0000256" key="1">
    <source>
        <dbReference type="SAM" id="MobiDB-lite"/>
    </source>
</evidence>
<dbReference type="RefSeq" id="WP_345347681.1">
    <property type="nucleotide sequence ID" value="NZ_BAABFB010000052.1"/>
</dbReference>
<keyword evidence="3" id="KW-1185">Reference proteome</keyword>
<feature type="compositionally biased region" description="Pro residues" evidence="1">
    <location>
        <begin position="72"/>
        <end position="84"/>
    </location>
</feature>
<sequence>MALHLILARAAALHSDGHFDDQLDDLPAHPDDTDWASPLDYLFQDHDVLVLCESKTIDDAVNLDPDDWFTPFEPPPRPQPPPRIPTDSGAATAAGVSTGLVPTLANHHAVSLVST</sequence>
<organism evidence="2 3">
    <name type="scientific">Rhodococcus olei</name>
    <dbReference type="NCBI Taxonomy" id="2161675"/>
    <lineage>
        <taxon>Bacteria</taxon>
        <taxon>Bacillati</taxon>
        <taxon>Actinomycetota</taxon>
        <taxon>Actinomycetes</taxon>
        <taxon>Mycobacteriales</taxon>
        <taxon>Nocardiaceae</taxon>
        <taxon>Rhodococcus</taxon>
    </lineage>
</organism>
<evidence type="ECO:0000313" key="2">
    <source>
        <dbReference type="EMBL" id="GAA4483370.1"/>
    </source>
</evidence>
<dbReference type="Proteomes" id="UP001501183">
    <property type="component" value="Unassembled WGS sequence"/>
</dbReference>
<evidence type="ECO:0000313" key="3">
    <source>
        <dbReference type="Proteomes" id="UP001501183"/>
    </source>
</evidence>
<proteinExistence type="predicted"/>
<comment type="caution">
    <text evidence="2">The sequence shown here is derived from an EMBL/GenBank/DDBJ whole genome shotgun (WGS) entry which is preliminary data.</text>
</comment>